<dbReference type="Proteomes" id="UP000018890">
    <property type="component" value="Unassembled WGS sequence"/>
</dbReference>
<dbReference type="STRING" id="1236970.JCM9140_4187"/>
<name>W4Q8K8_9BACI</name>
<dbReference type="Gene3D" id="3.20.20.20">
    <property type="entry name" value="Dihydropteroate synthase-like"/>
    <property type="match status" value="1"/>
</dbReference>
<accession>W4Q8K8</accession>
<organism evidence="1 2">
    <name type="scientific">Halalkalibacter wakoensis JCM 9140</name>
    <dbReference type="NCBI Taxonomy" id="1236970"/>
    <lineage>
        <taxon>Bacteria</taxon>
        <taxon>Bacillati</taxon>
        <taxon>Bacillota</taxon>
        <taxon>Bacilli</taxon>
        <taxon>Bacillales</taxon>
        <taxon>Bacillaceae</taxon>
        <taxon>Halalkalibacter</taxon>
    </lineage>
</organism>
<dbReference type="EMBL" id="BAUT01000076">
    <property type="protein sequence ID" value="GAE28003.1"/>
    <property type="molecule type" value="Genomic_DNA"/>
</dbReference>
<gene>
    <name evidence="1" type="ORF">JCM9140_4187</name>
</gene>
<sequence>MEGTGATVCFGIMKGCHIMRVHDVKEMSRMAKMMDALVKKGGSNG</sequence>
<protein>
    <submittedName>
        <fullName evidence="1">Dihydropteroate synthase</fullName>
    </submittedName>
</protein>
<dbReference type="AlphaFoldDB" id="W4Q8K8"/>
<comment type="caution">
    <text evidence="1">The sequence shown here is derived from an EMBL/GenBank/DDBJ whole genome shotgun (WGS) entry which is preliminary data.</text>
</comment>
<dbReference type="InterPro" id="IPR011005">
    <property type="entry name" value="Dihydropteroate_synth-like_sf"/>
</dbReference>
<dbReference type="SUPFAM" id="SSF51717">
    <property type="entry name" value="Dihydropteroate synthetase-like"/>
    <property type="match status" value="1"/>
</dbReference>
<reference evidence="1" key="1">
    <citation type="journal article" date="2014" name="Genome Announc.">
        <title>Draft Genome Sequences of Three Alkaliphilic Bacillus Strains, Bacillus wakoensis JCM 9140T, Bacillus akibai JCM 9157T, and Bacillus hemicellulosilyticus JCM 9152T.</title>
        <authorList>
            <person name="Yuki M."/>
            <person name="Oshima K."/>
            <person name="Suda W."/>
            <person name="Oshida Y."/>
            <person name="Kitamura K."/>
            <person name="Iida T."/>
            <person name="Hattori M."/>
            <person name="Ohkuma M."/>
        </authorList>
    </citation>
    <scope>NUCLEOTIDE SEQUENCE [LARGE SCALE GENOMIC DNA]</scope>
    <source>
        <strain evidence="1">JCM 9140</strain>
    </source>
</reference>
<evidence type="ECO:0000313" key="2">
    <source>
        <dbReference type="Proteomes" id="UP000018890"/>
    </source>
</evidence>
<proteinExistence type="predicted"/>
<keyword evidence="2" id="KW-1185">Reference proteome</keyword>
<evidence type="ECO:0000313" key="1">
    <source>
        <dbReference type="EMBL" id="GAE28003.1"/>
    </source>
</evidence>